<dbReference type="Proteomes" id="UP000533469">
    <property type="component" value="Unassembled WGS sequence"/>
</dbReference>
<reference evidence="1 2" key="1">
    <citation type="submission" date="2020-08" db="EMBL/GenBank/DDBJ databases">
        <title>Genomic Encyclopedia of Type Strains, Phase IV (KMG-IV): sequencing the most valuable type-strain genomes for metagenomic binning, comparative biology and taxonomic classification.</title>
        <authorList>
            <person name="Goeker M."/>
        </authorList>
    </citation>
    <scope>NUCLEOTIDE SEQUENCE [LARGE SCALE GENOMIC DNA]</scope>
    <source>
        <strain evidence="1 2">DSM 5895</strain>
    </source>
</reference>
<accession>A0A839ZDC4</accession>
<dbReference type="Gene3D" id="3.40.190.10">
    <property type="entry name" value="Periplasmic binding protein-like II"/>
    <property type="match status" value="1"/>
</dbReference>
<protein>
    <submittedName>
        <fullName evidence="1">Uncharacterized protein</fullName>
    </submittedName>
</protein>
<comment type="caution">
    <text evidence="1">The sequence shown here is derived from an EMBL/GenBank/DDBJ whole genome shotgun (WGS) entry which is preliminary data.</text>
</comment>
<name>A0A839ZDC4_9HYPH</name>
<keyword evidence="2" id="KW-1185">Reference proteome</keyword>
<dbReference type="RefSeq" id="WP_183190893.1">
    <property type="nucleotide sequence ID" value="NZ_JACICD010000006.1"/>
</dbReference>
<evidence type="ECO:0000313" key="1">
    <source>
        <dbReference type="EMBL" id="MBB3772749.1"/>
    </source>
</evidence>
<proteinExistence type="predicted"/>
<organism evidence="1 2">
    <name type="scientific">Ancylobacter tetraedralis</name>
    <dbReference type="NCBI Taxonomy" id="217068"/>
    <lineage>
        <taxon>Bacteria</taxon>
        <taxon>Pseudomonadati</taxon>
        <taxon>Pseudomonadota</taxon>
        <taxon>Alphaproteobacteria</taxon>
        <taxon>Hyphomicrobiales</taxon>
        <taxon>Xanthobacteraceae</taxon>
        <taxon>Ancylobacter</taxon>
    </lineage>
</organism>
<dbReference type="AlphaFoldDB" id="A0A839ZDC4"/>
<dbReference type="EMBL" id="JACICD010000006">
    <property type="protein sequence ID" value="MBB3772749.1"/>
    <property type="molecule type" value="Genomic_DNA"/>
</dbReference>
<gene>
    <name evidence="1" type="ORF">FHS55_003370</name>
</gene>
<evidence type="ECO:0000313" key="2">
    <source>
        <dbReference type="Proteomes" id="UP000533469"/>
    </source>
</evidence>
<sequence>MKAVTAAHGWAQFWDMKGFSGERALPKNPANPLEIALLVDGVAPDKI</sequence>